<keyword evidence="7" id="KW-0684">Rhamnose metabolism</keyword>
<keyword evidence="2" id="KW-0808">Transferase</keyword>
<dbReference type="InterPro" id="IPR043129">
    <property type="entry name" value="ATPase_NBD"/>
</dbReference>
<evidence type="ECO:0000313" key="11">
    <source>
        <dbReference type="Proteomes" id="UP000316096"/>
    </source>
</evidence>
<dbReference type="CDD" id="cd07771">
    <property type="entry name" value="ASKHA_NBD_FGGY_RhaB-like"/>
    <property type="match status" value="1"/>
</dbReference>
<evidence type="ECO:0000256" key="3">
    <source>
        <dbReference type="ARBA" id="ARBA00022741"/>
    </source>
</evidence>
<name>A0A543C1H0_9ACTN</name>
<dbReference type="GO" id="GO:0008993">
    <property type="term" value="F:rhamnulokinase activity"/>
    <property type="evidence" value="ECO:0007669"/>
    <property type="project" value="InterPro"/>
</dbReference>
<protein>
    <submittedName>
        <fullName evidence="10">Rhamnulokinase</fullName>
    </submittedName>
</protein>
<dbReference type="GO" id="GO:0006071">
    <property type="term" value="P:glycerol metabolic process"/>
    <property type="evidence" value="ECO:0007669"/>
    <property type="project" value="TreeGrafter"/>
</dbReference>
<evidence type="ECO:0000256" key="7">
    <source>
        <dbReference type="ARBA" id="ARBA00023308"/>
    </source>
</evidence>
<keyword evidence="4 10" id="KW-0418">Kinase</keyword>
<gene>
    <name evidence="10" type="ORF">FB559_8231</name>
</gene>
<dbReference type="Pfam" id="PF02782">
    <property type="entry name" value="FGGY_C"/>
    <property type="match status" value="1"/>
</dbReference>
<organism evidence="10 11">
    <name type="scientific">Actinoallomurus bryophytorum</name>
    <dbReference type="NCBI Taxonomy" id="1490222"/>
    <lineage>
        <taxon>Bacteria</taxon>
        <taxon>Bacillati</taxon>
        <taxon>Actinomycetota</taxon>
        <taxon>Actinomycetes</taxon>
        <taxon>Streptosporangiales</taxon>
        <taxon>Thermomonosporaceae</taxon>
        <taxon>Actinoallomurus</taxon>
    </lineage>
</organism>
<dbReference type="OrthoDB" id="9761504at2"/>
<keyword evidence="6" id="KW-1015">Disulfide bond</keyword>
<dbReference type="InterPro" id="IPR018484">
    <property type="entry name" value="FGGY_N"/>
</dbReference>
<dbReference type="PANTHER" id="PTHR10196">
    <property type="entry name" value="SUGAR KINASE"/>
    <property type="match status" value="1"/>
</dbReference>
<comment type="caution">
    <text evidence="10">The sequence shown here is derived from an EMBL/GenBank/DDBJ whole genome shotgun (WGS) entry which is preliminary data.</text>
</comment>
<accession>A0A543C1H0</accession>
<dbReference type="Gene3D" id="3.30.420.40">
    <property type="match status" value="2"/>
</dbReference>
<dbReference type="PANTHER" id="PTHR10196:SF93">
    <property type="entry name" value="L-RHAMNULOKINASE"/>
    <property type="match status" value="1"/>
</dbReference>
<dbReference type="SUPFAM" id="SSF53067">
    <property type="entry name" value="Actin-like ATPase domain"/>
    <property type="match status" value="2"/>
</dbReference>
<evidence type="ECO:0000256" key="4">
    <source>
        <dbReference type="ARBA" id="ARBA00022777"/>
    </source>
</evidence>
<dbReference type="GO" id="GO:0005524">
    <property type="term" value="F:ATP binding"/>
    <property type="evidence" value="ECO:0007669"/>
    <property type="project" value="UniProtKB-KW"/>
</dbReference>
<dbReference type="GO" id="GO:0005829">
    <property type="term" value="C:cytosol"/>
    <property type="evidence" value="ECO:0007669"/>
    <property type="project" value="TreeGrafter"/>
</dbReference>
<evidence type="ECO:0000256" key="2">
    <source>
        <dbReference type="ARBA" id="ARBA00022679"/>
    </source>
</evidence>
<evidence type="ECO:0000256" key="1">
    <source>
        <dbReference type="ARBA" id="ARBA00009156"/>
    </source>
</evidence>
<dbReference type="GO" id="GO:0004370">
    <property type="term" value="F:glycerol kinase activity"/>
    <property type="evidence" value="ECO:0007669"/>
    <property type="project" value="TreeGrafter"/>
</dbReference>
<dbReference type="Proteomes" id="UP000316096">
    <property type="component" value="Unassembled WGS sequence"/>
</dbReference>
<comment type="similarity">
    <text evidence="1">Belongs to the FGGY kinase family.</text>
</comment>
<dbReference type="GO" id="GO:0019301">
    <property type="term" value="P:rhamnose catabolic process"/>
    <property type="evidence" value="ECO:0007669"/>
    <property type="project" value="InterPro"/>
</dbReference>
<dbReference type="RefSeq" id="WP_141962875.1">
    <property type="nucleotide sequence ID" value="NZ_VFOZ01000002.1"/>
</dbReference>
<dbReference type="EMBL" id="VFOZ01000002">
    <property type="protein sequence ID" value="TQL90914.1"/>
    <property type="molecule type" value="Genomic_DNA"/>
</dbReference>
<reference evidence="10 11" key="1">
    <citation type="submission" date="2019-06" db="EMBL/GenBank/DDBJ databases">
        <title>Sequencing the genomes of 1000 actinobacteria strains.</title>
        <authorList>
            <person name="Klenk H.-P."/>
        </authorList>
    </citation>
    <scope>NUCLEOTIDE SEQUENCE [LARGE SCALE GENOMIC DNA]</scope>
    <source>
        <strain evidence="10 11">DSM 102200</strain>
    </source>
</reference>
<dbReference type="Pfam" id="PF00370">
    <property type="entry name" value="FGGY_N"/>
    <property type="match status" value="1"/>
</dbReference>
<evidence type="ECO:0000259" key="8">
    <source>
        <dbReference type="Pfam" id="PF00370"/>
    </source>
</evidence>
<evidence type="ECO:0000259" key="9">
    <source>
        <dbReference type="Pfam" id="PF02782"/>
    </source>
</evidence>
<keyword evidence="3" id="KW-0547">Nucleotide-binding</keyword>
<feature type="domain" description="Carbohydrate kinase FGGY N-terminal" evidence="8">
    <location>
        <begin position="43"/>
        <end position="236"/>
    </location>
</feature>
<feature type="domain" description="Carbohydrate kinase FGGY C-terminal" evidence="9">
    <location>
        <begin position="247"/>
        <end position="434"/>
    </location>
</feature>
<evidence type="ECO:0000256" key="6">
    <source>
        <dbReference type="ARBA" id="ARBA00023157"/>
    </source>
</evidence>
<keyword evidence="11" id="KW-1185">Reference proteome</keyword>
<evidence type="ECO:0000313" key="10">
    <source>
        <dbReference type="EMBL" id="TQL90914.1"/>
    </source>
</evidence>
<dbReference type="InterPro" id="IPR018485">
    <property type="entry name" value="FGGY_C"/>
</dbReference>
<keyword evidence="5" id="KW-0067">ATP-binding</keyword>
<sequence>MGSYAAVDLGASSGRVMLAQLSEDRLTLHEAHRFANRPVRVAGTLYWDILGLYREILDGLRSAGGADSIGIDSWAVDYGLLDSSGALIGNPVHYRDSRTDGVMERVVGQIGADTLYDVGGLQFLPFNTVYQLVASAPPPRARTLLMIPDLLTYWLTGETGAEVTNASTTGLYDVRAGEWAYPLIERLGLSRRLFTPLRRPGTTAGTLRPEVAAETGLPSSLPVTAVGSHDTASAVFAVPASDDRFGYVSCGTWSLAGVELTAPVLTAESRRSGFTNEVGVDGTIRYLRNIMGLWLLQESLRTWGAEESLPSLLAAAADAPPFAALVDPGDQEFLAPGDMPARIAAHCERTGQRPPADRAATVRCIIESLAIGHRAAIREAARLSGRAVDVVHVVGGGARNALLCRLTADACGLPVVAGPVEATAIGNALVQARAHGFTGDPRDLVRRTQDLTVYRPSGDDAAWDRAASRIGLS</sequence>
<evidence type="ECO:0000256" key="5">
    <source>
        <dbReference type="ARBA" id="ARBA00022840"/>
    </source>
</evidence>
<dbReference type="AlphaFoldDB" id="A0A543C1H0"/>
<dbReference type="InterPro" id="IPR013449">
    <property type="entry name" value="Rhamnulokinase"/>
</dbReference>
<proteinExistence type="inferred from homology"/>